<comment type="similarity">
    <text evidence="1 3">Belongs to the GcvH family.</text>
</comment>
<dbReference type="PANTHER" id="PTHR11715">
    <property type="entry name" value="GLYCINE CLEAVAGE SYSTEM H PROTEIN"/>
    <property type="match status" value="1"/>
</dbReference>
<accession>A0A9D1FUA1</accession>
<dbReference type="InterPro" id="IPR003016">
    <property type="entry name" value="2-oxoA_DH_lipoyl-BS"/>
</dbReference>
<dbReference type="HAMAP" id="MF_00272">
    <property type="entry name" value="GcvH"/>
    <property type="match status" value="1"/>
</dbReference>
<sequence length="127" mass="14321">MSITEKILCSKSHEFIYEEEDGIYTVGLTDYAVEQLGDIVFLELPETGVEFKKGETFATIESVKAASEIYMPISGKIIEVNSGIVDAPETLNEDCYEKGWLVKVERTGSDAELSDLMEYEDYKEELE</sequence>
<evidence type="ECO:0000256" key="1">
    <source>
        <dbReference type="ARBA" id="ARBA00009249"/>
    </source>
</evidence>
<dbReference type="NCBIfam" id="NF002270">
    <property type="entry name" value="PRK01202.1"/>
    <property type="match status" value="1"/>
</dbReference>
<keyword evidence="2 3" id="KW-0450">Lipoyl</keyword>
<feature type="domain" description="Lipoyl-binding" evidence="5">
    <location>
        <begin position="23"/>
        <end position="105"/>
    </location>
</feature>
<dbReference type="InterPro" id="IPR002930">
    <property type="entry name" value="GCV_H"/>
</dbReference>
<evidence type="ECO:0000259" key="5">
    <source>
        <dbReference type="PROSITE" id="PS50968"/>
    </source>
</evidence>
<dbReference type="AlphaFoldDB" id="A0A9D1FUA1"/>
<dbReference type="Gene3D" id="2.40.50.100">
    <property type="match status" value="1"/>
</dbReference>
<name>A0A9D1FUA1_9BACT</name>
<dbReference type="PROSITE" id="PS50968">
    <property type="entry name" value="BIOTINYL_LIPOYL"/>
    <property type="match status" value="1"/>
</dbReference>
<feature type="modified residue" description="N6-lipoyllysine" evidence="3 4">
    <location>
        <position position="64"/>
    </location>
</feature>
<evidence type="ECO:0000313" key="6">
    <source>
        <dbReference type="EMBL" id="HIS82197.1"/>
    </source>
</evidence>
<organism evidence="6 7">
    <name type="scientific">Candidatus Scatenecus faecavium</name>
    <dbReference type="NCBI Taxonomy" id="2840915"/>
    <lineage>
        <taxon>Bacteria</taxon>
        <taxon>Candidatus Scatenecus</taxon>
    </lineage>
</organism>
<dbReference type="GO" id="GO:0009249">
    <property type="term" value="P:protein lipoylation"/>
    <property type="evidence" value="ECO:0007669"/>
    <property type="project" value="TreeGrafter"/>
</dbReference>
<dbReference type="InterPro" id="IPR000089">
    <property type="entry name" value="Biotin_lipoyl"/>
</dbReference>
<dbReference type="InterPro" id="IPR017453">
    <property type="entry name" value="GCV_H_sub"/>
</dbReference>
<evidence type="ECO:0000313" key="7">
    <source>
        <dbReference type="Proteomes" id="UP000824139"/>
    </source>
</evidence>
<dbReference type="CDD" id="cd06848">
    <property type="entry name" value="GCS_H"/>
    <property type="match status" value="1"/>
</dbReference>
<dbReference type="InterPro" id="IPR033753">
    <property type="entry name" value="GCV_H/Fam206"/>
</dbReference>
<evidence type="ECO:0000256" key="2">
    <source>
        <dbReference type="ARBA" id="ARBA00022823"/>
    </source>
</evidence>
<reference evidence="6" key="2">
    <citation type="journal article" date="2021" name="PeerJ">
        <title>Extensive microbial diversity within the chicken gut microbiome revealed by metagenomics and culture.</title>
        <authorList>
            <person name="Gilroy R."/>
            <person name="Ravi A."/>
            <person name="Getino M."/>
            <person name="Pursley I."/>
            <person name="Horton D.L."/>
            <person name="Alikhan N.F."/>
            <person name="Baker D."/>
            <person name="Gharbi K."/>
            <person name="Hall N."/>
            <person name="Watson M."/>
            <person name="Adriaenssens E.M."/>
            <person name="Foster-Nyarko E."/>
            <person name="Jarju S."/>
            <person name="Secka A."/>
            <person name="Antonio M."/>
            <person name="Oren A."/>
            <person name="Chaudhuri R.R."/>
            <person name="La Ragione R."/>
            <person name="Hildebrand F."/>
            <person name="Pallen M.J."/>
        </authorList>
    </citation>
    <scope>NUCLEOTIDE SEQUENCE</scope>
    <source>
        <strain evidence="6">CHK152-2994</strain>
    </source>
</reference>
<comment type="function">
    <text evidence="3">The glycine cleavage system catalyzes the degradation of glycine. The H protein shuttles the methylamine group of glycine from the P protein to the T protein.</text>
</comment>
<dbReference type="PROSITE" id="PS00189">
    <property type="entry name" value="LIPOYL"/>
    <property type="match status" value="1"/>
</dbReference>
<comment type="subunit">
    <text evidence="3">The glycine cleavage system is composed of four proteins: P, T, L and H.</text>
</comment>
<protein>
    <recommendedName>
        <fullName evidence="3">Glycine cleavage system H protein</fullName>
    </recommendedName>
</protein>
<dbReference type="GO" id="GO:0005960">
    <property type="term" value="C:glycine cleavage complex"/>
    <property type="evidence" value="ECO:0007669"/>
    <property type="project" value="InterPro"/>
</dbReference>
<dbReference type="SUPFAM" id="SSF51230">
    <property type="entry name" value="Single hybrid motif"/>
    <property type="match status" value="1"/>
</dbReference>
<dbReference type="GO" id="GO:0019464">
    <property type="term" value="P:glycine decarboxylation via glycine cleavage system"/>
    <property type="evidence" value="ECO:0007669"/>
    <property type="project" value="UniProtKB-UniRule"/>
</dbReference>
<evidence type="ECO:0000256" key="3">
    <source>
        <dbReference type="HAMAP-Rule" id="MF_00272"/>
    </source>
</evidence>
<dbReference type="Proteomes" id="UP000824139">
    <property type="component" value="Unassembled WGS sequence"/>
</dbReference>
<dbReference type="Pfam" id="PF01597">
    <property type="entry name" value="GCV_H"/>
    <property type="match status" value="1"/>
</dbReference>
<dbReference type="InterPro" id="IPR011053">
    <property type="entry name" value="Single_hybrid_motif"/>
</dbReference>
<comment type="cofactor">
    <cofactor evidence="3">
        <name>(R)-lipoate</name>
        <dbReference type="ChEBI" id="CHEBI:83088"/>
    </cofactor>
    <text evidence="3">Binds 1 lipoyl cofactor covalently.</text>
</comment>
<dbReference type="PANTHER" id="PTHR11715:SF3">
    <property type="entry name" value="GLYCINE CLEAVAGE SYSTEM H PROTEIN-RELATED"/>
    <property type="match status" value="1"/>
</dbReference>
<dbReference type="NCBIfam" id="TIGR00527">
    <property type="entry name" value="gcvH"/>
    <property type="match status" value="1"/>
</dbReference>
<dbReference type="EMBL" id="DVJO01000025">
    <property type="protein sequence ID" value="HIS82197.1"/>
    <property type="molecule type" value="Genomic_DNA"/>
</dbReference>
<gene>
    <name evidence="3 6" type="primary">gcvH</name>
    <name evidence="6" type="ORF">IAD41_01120</name>
</gene>
<evidence type="ECO:0000256" key="4">
    <source>
        <dbReference type="PIRSR" id="PIRSR617453-50"/>
    </source>
</evidence>
<proteinExistence type="inferred from homology"/>
<comment type="caution">
    <text evidence="6">The sequence shown here is derived from an EMBL/GenBank/DDBJ whole genome shotgun (WGS) entry which is preliminary data.</text>
</comment>
<reference evidence="6" key="1">
    <citation type="submission" date="2020-10" db="EMBL/GenBank/DDBJ databases">
        <authorList>
            <person name="Gilroy R."/>
        </authorList>
    </citation>
    <scope>NUCLEOTIDE SEQUENCE</scope>
    <source>
        <strain evidence="6">CHK152-2994</strain>
    </source>
</reference>
<dbReference type="GO" id="GO:0005829">
    <property type="term" value="C:cytosol"/>
    <property type="evidence" value="ECO:0007669"/>
    <property type="project" value="TreeGrafter"/>
</dbReference>